<dbReference type="AlphaFoldDB" id="E3I8M1"/>
<dbReference type="RefSeq" id="WP_013420372.1">
    <property type="nucleotide sequence ID" value="NC_014664.1"/>
</dbReference>
<dbReference type="OrthoDB" id="9796281at2"/>
<accession>E3I8M1</accession>
<evidence type="ECO:0000313" key="1">
    <source>
        <dbReference type="EMBL" id="ADP72000.1"/>
    </source>
</evidence>
<evidence type="ECO:0000313" key="2">
    <source>
        <dbReference type="Proteomes" id="UP000001399"/>
    </source>
</evidence>
<dbReference type="Pfam" id="PF08843">
    <property type="entry name" value="AbiEii"/>
    <property type="match status" value="1"/>
</dbReference>
<evidence type="ECO:0008006" key="3">
    <source>
        <dbReference type="Google" id="ProtNLM"/>
    </source>
</evidence>
<dbReference type="KEGG" id="rva:Rvan_2791"/>
<proteinExistence type="predicted"/>
<name>E3I8M1_RHOVT</name>
<dbReference type="Proteomes" id="UP000001399">
    <property type="component" value="Chromosome"/>
</dbReference>
<reference evidence="2" key="1">
    <citation type="journal article" date="2011" name="J. Bacteriol.">
        <title>Genome sequences of eight morphologically diverse alphaproteobacteria.</title>
        <authorList>
            <consortium name="US DOE Joint Genome Institute"/>
            <person name="Brown P.J."/>
            <person name="Kysela D.T."/>
            <person name="Buechlein A."/>
            <person name="Hemmerich C."/>
            <person name="Brun Y.V."/>
        </authorList>
    </citation>
    <scope>NUCLEOTIDE SEQUENCE [LARGE SCALE GENOMIC DNA]</scope>
    <source>
        <strain evidence="2">ATCC 17100 / ATH 3.1.1 / DSM 162 / LMG 4299</strain>
    </source>
</reference>
<protein>
    <recommendedName>
        <fullName evidence="3">Nucleotidyl transferase AbiEii/AbiGii toxin family protein</fullName>
    </recommendedName>
</protein>
<dbReference type="EMBL" id="CP002292">
    <property type="protein sequence ID" value="ADP72000.1"/>
    <property type="molecule type" value="Genomic_DNA"/>
</dbReference>
<dbReference type="eggNOG" id="ENOG502ZAUV">
    <property type="taxonomic scope" value="Bacteria"/>
</dbReference>
<sequence length="225" mass="24679">MTQIFDPRLDILPASQRRLWDELGDTPADFILYGGTALALRIGHRKSVDFDFFSSEPLDPAKLLEQVPYLKNASVIQSEVNTLTVTVRRRGPVKLSFFGVPRLRRVGETSKAPVTGLRVASLLDLAGTKAAVVQRRAEAKDYIDVAAILSEGSIDLPLALASAKAIYGAQFNPQNTLKALVFFDEGNLQGLSQRIKKQLVDAVRGVDLSKLPHLTGKKLDSGRKR</sequence>
<organism evidence="1 2">
    <name type="scientific">Rhodomicrobium vannielii (strain ATCC 17100 / DSM 162 / LMG 4299 / NCIMB 10020 / ATH 3.1.1)</name>
    <dbReference type="NCBI Taxonomy" id="648757"/>
    <lineage>
        <taxon>Bacteria</taxon>
        <taxon>Pseudomonadati</taxon>
        <taxon>Pseudomonadota</taxon>
        <taxon>Alphaproteobacteria</taxon>
        <taxon>Hyphomicrobiales</taxon>
        <taxon>Hyphomicrobiaceae</taxon>
        <taxon>Rhodomicrobium</taxon>
    </lineage>
</organism>
<gene>
    <name evidence="1" type="ordered locus">Rvan_2791</name>
</gene>
<dbReference type="HOGENOM" id="CLU_106275_1_0_5"/>
<dbReference type="InterPro" id="IPR014942">
    <property type="entry name" value="AbiEii"/>
</dbReference>
<keyword evidence="2" id="KW-1185">Reference proteome</keyword>